<dbReference type="InterPro" id="IPR051093">
    <property type="entry name" value="Neuroligin/BSAL"/>
</dbReference>
<feature type="domain" description="Carboxylesterase type B" evidence="6">
    <location>
        <begin position="114"/>
        <end position="511"/>
    </location>
</feature>
<keyword evidence="4" id="KW-0812">Transmembrane</keyword>
<dbReference type="InterPro" id="IPR019819">
    <property type="entry name" value="Carboxylesterase_B_CS"/>
</dbReference>
<dbReference type="PANTHER" id="PTHR43903">
    <property type="entry name" value="NEUROLIGIN"/>
    <property type="match status" value="1"/>
</dbReference>
<keyword evidence="4" id="KW-0472">Membrane</keyword>
<dbReference type="InterPro" id="IPR002018">
    <property type="entry name" value="CarbesteraseB"/>
</dbReference>
<evidence type="ECO:0000256" key="2">
    <source>
        <dbReference type="ARBA" id="ARBA00022729"/>
    </source>
</evidence>
<evidence type="ECO:0000256" key="1">
    <source>
        <dbReference type="ARBA" id="ARBA00005964"/>
    </source>
</evidence>
<evidence type="ECO:0000313" key="8">
    <source>
        <dbReference type="Proteomes" id="UP001162164"/>
    </source>
</evidence>
<organism evidence="7 8">
    <name type="scientific">Molorchus minor</name>
    <dbReference type="NCBI Taxonomy" id="1323400"/>
    <lineage>
        <taxon>Eukaryota</taxon>
        <taxon>Metazoa</taxon>
        <taxon>Ecdysozoa</taxon>
        <taxon>Arthropoda</taxon>
        <taxon>Hexapoda</taxon>
        <taxon>Insecta</taxon>
        <taxon>Pterygota</taxon>
        <taxon>Neoptera</taxon>
        <taxon>Endopterygota</taxon>
        <taxon>Coleoptera</taxon>
        <taxon>Polyphaga</taxon>
        <taxon>Cucujiformia</taxon>
        <taxon>Chrysomeloidea</taxon>
        <taxon>Cerambycidae</taxon>
        <taxon>Lamiinae</taxon>
        <taxon>Monochamini</taxon>
        <taxon>Molorchus</taxon>
    </lineage>
</organism>
<feature type="chain" id="PRO_5047286556" description="Carboxylesterase type B domain-containing protein" evidence="5">
    <location>
        <begin position="22"/>
        <end position="583"/>
    </location>
</feature>
<feature type="domain" description="Carboxylesterase type B" evidence="6">
    <location>
        <begin position="25"/>
        <end position="112"/>
    </location>
</feature>
<dbReference type="PROSITE" id="PS00941">
    <property type="entry name" value="CARBOXYLESTERASE_B_2"/>
    <property type="match status" value="1"/>
</dbReference>
<dbReference type="SUPFAM" id="SSF53474">
    <property type="entry name" value="alpha/beta-Hydrolases"/>
    <property type="match status" value="1"/>
</dbReference>
<dbReference type="InterPro" id="IPR029058">
    <property type="entry name" value="AB_hydrolase_fold"/>
</dbReference>
<evidence type="ECO:0000256" key="3">
    <source>
        <dbReference type="ARBA" id="ARBA00023180"/>
    </source>
</evidence>
<dbReference type="EMBL" id="JAPWTJ010000744">
    <property type="protein sequence ID" value="KAJ8975969.1"/>
    <property type="molecule type" value="Genomic_DNA"/>
</dbReference>
<evidence type="ECO:0000256" key="5">
    <source>
        <dbReference type="SAM" id="SignalP"/>
    </source>
</evidence>
<dbReference type="Proteomes" id="UP001162164">
    <property type="component" value="Unassembled WGS sequence"/>
</dbReference>
<dbReference type="Pfam" id="PF00135">
    <property type="entry name" value="COesterase"/>
    <property type="match status" value="2"/>
</dbReference>
<reference evidence="7" key="1">
    <citation type="journal article" date="2023" name="Insect Mol. Biol.">
        <title>Genome sequencing provides insights into the evolution of gene families encoding plant cell wall-degrading enzymes in longhorned beetles.</title>
        <authorList>
            <person name="Shin N.R."/>
            <person name="Okamura Y."/>
            <person name="Kirsch R."/>
            <person name="Pauchet Y."/>
        </authorList>
    </citation>
    <scope>NUCLEOTIDE SEQUENCE</scope>
    <source>
        <strain evidence="7">MMC_N1</strain>
    </source>
</reference>
<evidence type="ECO:0000259" key="6">
    <source>
        <dbReference type="Pfam" id="PF00135"/>
    </source>
</evidence>
<sequence length="583" mass="66502">MFFRIFLIHHFLLALVYESWQQERKPVVRIQQGYLEGLPVYTESSTIVNSFLGIPYAAPPVDNLRFAPPQRHPGWNGTYRATNFQPQCPQLPLKSGITDVEDCLYLNIWAPLDLAAEGIVVVTVNYRLNAFGFFCLGTTHARGNFGLLDQYLALLWVKENIKYFGGDPEKVTLFGYLSGAVSVALHVISPRTLRYFKNAIISSGSVVTPWQINNDPIIASKEIIRLVGCHAYTLDVLRCLRTKKAEEILKALQEYSESNIWTDQFLPVVDNFLPENDRYLPIEPSEALKAGKFPQVPILTGVTRPITYPQLAEWVELASQGYSQLHQYMERAKIPGLIKSYRFNGATKDIISDLIKWKYASSSQGDVRLLFEQLKNLEFEAKLEAPHFLQLSHLITFYVQPIFVYYIDDLGISLNATDHLVTTDLLLLFGPALLKQVGRRRFSQNEILLSNQIKQMWKNFMVVGNPTSNNVKANSWRKYTAGDPYIEFFDTVNPNIISDQNNKRNKRVTFWNQLVPKIAQHTSTIAHNIPKELQNSPDPAAGFRHAMYTLVGLVIALMALLVICIVLLKKRSKERERHIHLGY</sequence>
<accession>A0ABQ9JEG0</accession>
<feature type="signal peptide" evidence="5">
    <location>
        <begin position="1"/>
        <end position="21"/>
    </location>
</feature>
<keyword evidence="2 5" id="KW-0732">Signal</keyword>
<protein>
    <recommendedName>
        <fullName evidence="6">Carboxylesterase type B domain-containing protein</fullName>
    </recommendedName>
</protein>
<keyword evidence="3" id="KW-0325">Glycoprotein</keyword>
<gene>
    <name evidence="7" type="ORF">NQ317_000673</name>
</gene>
<feature type="transmembrane region" description="Helical" evidence="4">
    <location>
        <begin position="546"/>
        <end position="568"/>
    </location>
</feature>
<dbReference type="Gene3D" id="3.40.50.1820">
    <property type="entry name" value="alpha/beta hydrolase"/>
    <property type="match status" value="1"/>
</dbReference>
<comment type="caution">
    <text evidence="7">The sequence shown here is derived from an EMBL/GenBank/DDBJ whole genome shotgun (WGS) entry which is preliminary data.</text>
</comment>
<comment type="similarity">
    <text evidence="1">Belongs to the type-B carboxylesterase/lipase family.</text>
</comment>
<name>A0ABQ9JEG0_9CUCU</name>
<evidence type="ECO:0000313" key="7">
    <source>
        <dbReference type="EMBL" id="KAJ8975969.1"/>
    </source>
</evidence>
<keyword evidence="8" id="KW-1185">Reference proteome</keyword>
<evidence type="ECO:0000256" key="4">
    <source>
        <dbReference type="SAM" id="Phobius"/>
    </source>
</evidence>
<proteinExistence type="inferred from homology"/>
<keyword evidence="4" id="KW-1133">Transmembrane helix</keyword>